<dbReference type="Gene3D" id="3.90.1580.10">
    <property type="entry name" value="paralog of FGE (formylglycine-generating enzyme)"/>
    <property type="match status" value="1"/>
</dbReference>
<accession>A0A1F4S533</accession>
<dbReference type="GO" id="GO:0120147">
    <property type="term" value="F:formylglycine-generating oxidase activity"/>
    <property type="evidence" value="ECO:0007669"/>
    <property type="project" value="TreeGrafter"/>
</dbReference>
<evidence type="ECO:0000313" key="3">
    <source>
        <dbReference type="Proteomes" id="UP000177905"/>
    </source>
</evidence>
<dbReference type="InterPro" id="IPR051043">
    <property type="entry name" value="Sulfatase_Mod_Factor_Kinase"/>
</dbReference>
<name>A0A1F4S533_UNCSA</name>
<dbReference type="InterPro" id="IPR042095">
    <property type="entry name" value="SUMF_sf"/>
</dbReference>
<sequence>MDIISPEISITFIRTSYEMIYKKVVSFDLDKTIERRPIKELYLSFEKIKSSGDTTLTEEFIVDVIAYGFPFTKNMLHRAMVDPGKLAAFGCFLKDLSSLAKQIGIKMVRLAPGKFIYQRLNDTDFAGCELAETPFTNGQFKKLLELEPEKVAKIINNPQDRLAKSLAISIEKTDEGKANSPMVFLSHTEATALASLLGLRLPTEKEWERAAAGTDGKKYPDNIMPIDDNDNRIVAVIGSGGGTSDVTKLRKTGEGFLGLIGTVWQWMSDYHSQTYQLFKFYQRGGSWHDDNEGYLRSNYHCFDNADGRSNSVGVRFAKDLPT</sequence>
<dbReference type="SUPFAM" id="SSF56436">
    <property type="entry name" value="C-type lectin-like"/>
    <property type="match status" value="1"/>
</dbReference>
<comment type="caution">
    <text evidence="2">The sequence shown here is derived from an EMBL/GenBank/DDBJ whole genome shotgun (WGS) entry which is preliminary data.</text>
</comment>
<reference evidence="2 3" key="1">
    <citation type="journal article" date="2016" name="Nat. Commun.">
        <title>Thousands of microbial genomes shed light on interconnected biogeochemical processes in an aquifer system.</title>
        <authorList>
            <person name="Anantharaman K."/>
            <person name="Brown C.T."/>
            <person name="Hug L.A."/>
            <person name="Sharon I."/>
            <person name="Castelle C.J."/>
            <person name="Probst A.J."/>
            <person name="Thomas B.C."/>
            <person name="Singh A."/>
            <person name="Wilkins M.J."/>
            <person name="Karaoz U."/>
            <person name="Brodie E.L."/>
            <person name="Williams K.H."/>
            <person name="Hubbard S.S."/>
            <person name="Banfield J.F."/>
        </authorList>
    </citation>
    <scope>NUCLEOTIDE SEQUENCE [LARGE SCALE GENOMIC DNA]</scope>
</reference>
<gene>
    <name evidence="2" type="ORF">A2290_04060</name>
</gene>
<evidence type="ECO:0000259" key="1">
    <source>
        <dbReference type="Pfam" id="PF03781"/>
    </source>
</evidence>
<dbReference type="Proteomes" id="UP000177905">
    <property type="component" value="Unassembled WGS sequence"/>
</dbReference>
<dbReference type="PANTHER" id="PTHR23150">
    <property type="entry name" value="SULFATASE MODIFYING FACTOR 1, 2"/>
    <property type="match status" value="1"/>
</dbReference>
<dbReference type="Pfam" id="PF03781">
    <property type="entry name" value="FGE-sulfatase"/>
    <property type="match status" value="1"/>
</dbReference>
<feature type="domain" description="Sulfatase-modifying factor enzyme-like" evidence="1">
    <location>
        <begin position="123"/>
        <end position="318"/>
    </location>
</feature>
<dbReference type="PANTHER" id="PTHR23150:SF19">
    <property type="entry name" value="FORMYLGLYCINE-GENERATING ENZYME"/>
    <property type="match status" value="1"/>
</dbReference>
<dbReference type="EMBL" id="MEUA01000019">
    <property type="protein sequence ID" value="OGC15542.1"/>
    <property type="molecule type" value="Genomic_DNA"/>
</dbReference>
<evidence type="ECO:0000313" key="2">
    <source>
        <dbReference type="EMBL" id="OGC15542.1"/>
    </source>
</evidence>
<proteinExistence type="predicted"/>
<dbReference type="InterPro" id="IPR016187">
    <property type="entry name" value="CTDL_fold"/>
</dbReference>
<protein>
    <recommendedName>
        <fullName evidence="1">Sulfatase-modifying factor enzyme-like domain-containing protein</fullName>
    </recommendedName>
</protein>
<dbReference type="InterPro" id="IPR005532">
    <property type="entry name" value="SUMF_dom"/>
</dbReference>
<dbReference type="AlphaFoldDB" id="A0A1F4S533"/>
<organism evidence="2 3">
    <name type="scientific">candidate division WOR-1 bacterium RIFOXYB2_FULL_36_35</name>
    <dbReference type="NCBI Taxonomy" id="1802578"/>
    <lineage>
        <taxon>Bacteria</taxon>
        <taxon>Bacillati</taxon>
        <taxon>Saganbacteria</taxon>
    </lineage>
</organism>